<dbReference type="Proteomes" id="UP001597262">
    <property type="component" value="Unassembled WGS sequence"/>
</dbReference>
<gene>
    <name evidence="5" type="primary">ssuE</name>
    <name evidence="5" type="ORF">ACFQ3W_01240</name>
</gene>
<keyword evidence="2" id="KW-0288">FMN</keyword>
<dbReference type="InterPro" id="IPR005025">
    <property type="entry name" value="FMN_Rdtase-like_dom"/>
</dbReference>
<dbReference type="SUPFAM" id="SSF52218">
    <property type="entry name" value="Flavoproteins"/>
    <property type="match status" value="1"/>
</dbReference>
<keyword evidence="6" id="KW-1185">Reference proteome</keyword>
<dbReference type="PANTHER" id="PTHR43408">
    <property type="entry name" value="FMN REDUCTASE (NADPH)"/>
    <property type="match status" value="1"/>
</dbReference>
<proteinExistence type="predicted"/>
<evidence type="ECO:0000313" key="6">
    <source>
        <dbReference type="Proteomes" id="UP001597262"/>
    </source>
</evidence>
<dbReference type="InterPro" id="IPR051814">
    <property type="entry name" value="NAD(P)H-dep_FMN_reductase"/>
</dbReference>
<evidence type="ECO:0000259" key="4">
    <source>
        <dbReference type="Pfam" id="PF03358"/>
    </source>
</evidence>
<reference evidence="6" key="1">
    <citation type="journal article" date="2019" name="Int. J. Syst. Evol. Microbiol.">
        <title>The Global Catalogue of Microorganisms (GCM) 10K type strain sequencing project: providing services to taxonomists for standard genome sequencing and annotation.</title>
        <authorList>
            <consortium name="The Broad Institute Genomics Platform"/>
            <consortium name="The Broad Institute Genome Sequencing Center for Infectious Disease"/>
            <person name="Wu L."/>
            <person name="Ma J."/>
        </authorList>
    </citation>
    <scope>NUCLEOTIDE SEQUENCE [LARGE SCALE GENOMIC DNA]</scope>
    <source>
        <strain evidence="6">CCUG 59189</strain>
    </source>
</reference>
<comment type="caution">
    <text evidence="5">The sequence shown here is derived from an EMBL/GenBank/DDBJ whole genome shotgun (WGS) entry which is preliminary data.</text>
</comment>
<evidence type="ECO:0000256" key="1">
    <source>
        <dbReference type="ARBA" id="ARBA00022630"/>
    </source>
</evidence>
<keyword evidence="3 5" id="KW-0560">Oxidoreductase</keyword>
<dbReference type="InterPro" id="IPR029039">
    <property type="entry name" value="Flavoprotein-like_sf"/>
</dbReference>
<dbReference type="EMBL" id="JBHTLM010000001">
    <property type="protein sequence ID" value="MFD1174931.1"/>
    <property type="molecule type" value="Genomic_DNA"/>
</dbReference>
<accession>A0ABW3RRT0</accession>
<dbReference type="GO" id="GO:0052873">
    <property type="term" value="F:FMN reductase (NADPH) activity"/>
    <property type="evidence" value="ECO:0007669"/>
    <property type="project" value="UniProtKB-EC"/>
</dbReference>
<name>A0ABW3RRT0_9BACL</name>
<organism evidence="5 6">
    <name type="scientific">Paenibacillus puldeungensis</name>
    <dbReference type="NCBI Taxonomy" id="696536"/>
    <lineage>
        <taxon>Bacteria</taxon>
        <taxon>Bacillati</taxon>
        <taxon>Bacillota</taxon>
        <taxon>Bacilli</taxon>
        <taxon>Bacillales</taxon>
        <taxon>Paenibacillaceae</taxon>
        <taxon>Paenibacillus</taxon>
    </lineage>
</organism>
<evidence type="ECO:0000256" key="2">
    <source>
        <dbReference type="ARBA" id="ARBA00022643"/>
    </source>
</evidence>
<keyword evidence="1" id="KW-0285">Flavoprotein</keyword>
<evidence type="ECO:0000256" key="3">
    <source>
        <dbReference type="ARBA" id="ARBA00023002"/>
    </source>
</evidence>
<dbReference type="Pfam" id="PF03358">
    <property type="entry name" value="FMN_red"/>
    <property type="match status" value="1"/>
</dbReference>
<dbReference type="NCBIfam" id="TIGR03567">
    <property type="entry name" value="FMN_reduc_SsuE"/>
    <property type="match status" value="1"/>
</dbReference>
<evidence type="ECO:0000313" key="5">
    <source>
        <dbReference type="EMBL" id="MFD1174931.1"/>
    </source>
</evidence>
<dbReference type="PANTHER" id="PTHR43408:SF1">
    <property type="entry name" value="FMN REDUCTASE (NADPH)"/>
    <property type="match status" value="1"/>
</dbReference>
<protein>
    <submittedName>
        <fullName evidence="5">NADPH-dependent FMN reductase</fullName>
        <ecNumber evidence="5">1.5.1.38</ecNumber>
    </submittedName>
</protein>
<dbReference type="RefSeq" id="WP_379315788.1">
    <property type="nucleotide sequence ID" value="NZ_JBHTLM010000001.1"/>
</dbReference>
<feature type="domain" description="NADPH-dependent FMN reductase-like" evidence="4">
    <location>
        <begin position="3"/>
        <end position="144"/>
    </location>
</feature>
<dbReference type="Gene3D" id="3.40.50.360">
    <property type="match status" value="1"/>
</dbReference>
<sequence>MANIAIIIGSPNGGSRLYGLTEFAGERLAEAGFTLEWIAATDLPAEDLLQADFGSPAIKRIIASVEEADAVIIASPVFKAAYSGALKTILDVIPQKGLQGKVVLPLFIGGTIAHFLAVDYALKPVVAALGGTHILGGVFAVDEWVTRREGGGFELTELLQERLDVAINELIAVLTQDTRIGRGDREERTI</sequence>
<dbReference type="EC" id="1.5.1.38" evidence="5"/>
<dbReference type="InterPro" id="IPR020048">
    <property type="entry name" value="NADPH-dep_FMN_reduc_SsuE"/>
</dbReference>